<comment type="catalytic activity">
    <reaction evidence="1">
        <text>Release of any N-terminal amino acid, including proline, that is linked to proline, even from a dipeptide or tripeptide.</text>
        <dbReference type="EC" id="3.4.11.9"/>
    </reaction>
</comment>
<dbReference type="InterPro" id="IPR052433">
    <property type="entry name" value="X-Pro_dipept-like"/>
</dbReference>
<dbReference type="RefSeq" id="WP_232548492.1">
    <property type="nucleotide sequence ID" value="NZ_CP115965.1"/>
</dbReference>
<dbReference type="InterPro" id="IPR000994">
    <property type="entry name" value="Pept_M24"/>
</dbReference>
<dbReference type="Pfam" id="PF00557">
    <property type="entry name" value="Peptidase_M24"/>
    <property type="match status" value="1"/>
</dbReference>
<dbReference type="SMART" id="SM01011">
    <property type="entry name" value="AMP_N"/>
    <property type="match status" value="1"/>
</dbReference>
<evidence type="ECO:0000256" key="5">
    <source>
        <dbReference type="ARBA" id="ARBA00022723"/>
    </source>
</evidence>
<evidence type="ECO:0000256" key="6">
    <source>
        <dbReference type="ARBA" id="ARBA00022801"/>
    </source>
</evidence>
<dbReference type="InterPro" id="IPR029149">
    <property type="entry name" value="Creatin/AminoP/Spt16_N"/>
</dbReference>
<dbReference type="InterPro" id="IPR001131">
    <property type="entry name" value="Peptidase_M24B_aminopep-P_CS"/>
</dbReference>
<evidence type="ECO:0000256" key="3">
    <source>
        <dbReference type="ARBA" id="ARBA00008766"/>
    </source>
</evidence>
<dbReference type="CDD" id="cd01087">
    <property type="entry name" value="Prolidase"/>
    <property type="match status" value="1"/>
</dbReference>
<evidence type="ECO:0000313" key="10">
    <source>
        <dbReference type="EMBL" id="WZW97780.1"/>
    </source>
</evidence>
<comment type="similarity">
    <text evidence="3 8">Belongs to the peptidase M24B family.</text>
</comment>
<evidence type="ECO:0000256" key="4">
    <source>
        <dbReference type="ARBA" id="ARBA00012574"/>
    </source>
</evidence>
<dbReference type="Gene3D" id="3.90.230.10">
    <property type="entry name" value="Creatinase/methionine aminopeptidase superfamily"/>
    <property type="match status" value="1"/>
</dbReference>
<protein>
    <recommendedName>
        <fullName evidence="4">Xaa-Pro aminopeptidase</fullName>
        <ecNumber evidence="4">3.4.11.9</ecNumber>
    </recommendedName>
</protein>
<dbReference type="EMBL" id="CP115965">
    <property type="protein sequence ID" value="WZW97780.1"/>
    <property type="molecule type" value="Genomic_DNA"/>
</dbReference>
<name>A0ABZ3C4M4_9ACTN</name>
<keyword evidence="7" id="KW-0464">Manganese</keyword>
<organism evidence="10 11">
    <name type="scientific">Propioniciclava soli</name>
    <dbReference type="NCBI Taxonomy" id="2775081"/>
    <lineage>
        <taxon>Bacteria</taxon>
        <taxon>Bacillati</taxon>
        <taxon>Actinomycetota</taxon>
        <taxon>Actinomycetes</taxon>
        <taxon>Propionibacteriales</taxon>
        <taxon>Propionibacteriaceae</taxon>
        <taxon>Propioniciclava</taxon>
    </lineage>
</organism>
<evidence type="ECO:0000256" key="2">
    <source>
        <dbReference type="ARBA" id="ARBA00001936"/>
    </source>
</evidence>
<keyword evidence="11" id="KW-1185">Reference proteome</keyword>
<dbReference type="SUPFAM" id="SSF55920">
    <property type="entry name" value="Creatinase/aminopeptidase"/>
    <property type="match status" value="1"/>
</dbReference>
<dbReference type="PANTHER" id="PTHR43226:SF4">
    <property type="entry name" value="XAA-PRO AMINOPEPTIDASE 3"/>
    <property type="match status" value="1"/>
</dbReference>
<evidence type="ECO:0000256" key="7">
    <source>
        <dbReference type="ARBA" id="ARBA00023211"/>
    </source>
</evidence>
<reference evidence="10 11" key="1">
    <citation type="journal article" date="2023" name="Environ Microbiome">
        <title>A coral-associated actinobacterium mitigates coral bleaching under heat stress.</title>
        <authorList>
            <person name="Li J."/>
            <person name="Zou Y."/>
            <person name="Li Q."/>
            <person name="Zhang J."/>
            <person name="Bourne D.G."/>
            <person name="Lyu Y."/>
            <person name="Liu C."/>
            <person name="Zhang S."/>
        </authorList>
    </citation>
    <scope>NUCLEOTIDE SEQUENCE [LARGE SCALE GENOMIC DNA]</scope>
    <source>
        <strain evidence="10 11">SCSIO 13291</strain>
    </source>
</reference>
<evidence type="ECO:0000256" key="8">
    <source>
        <dbReference type="RuleBase" id="RU000590"/>
    </source>
</evidence>
<dbReference type="InterPro" id="IPR007865">
    <property type="entry name" value="Aminopep_P_N"/>
</dbReference>
<accession>A0ABZ3C4M4</accession>
<dbReference type="EC" id="3.4.11.9" evidence="4"/>
<dbReference type="InterPro" id="IPR036005">
    <property type="entry name" value="Creatinase/aminopeptidase-like"/>
</dbReference>
<dbReference type="PROSITE" id="PS00491">
    <property type="entry name" value="PROLINE_PEPTIDASE"/>
    <property type="match status" value="1"/>
</dbReference>
<feature type="domain" description="Aminopeptidase P N-terminal" evidence="9">
    <location>
        <begin position="38"/>
        <end position="198"/>
    </location>
</feature>
<dbReference type="Pfam" id="PF05195">
    <property type="entry name" value="AMP_N"/>
    <property type="match status" value="1"/>
</dbReference>
<sequence length="506" mass="55953">MNDQQPRLPNRQTPFSDAFVAFIPTDWAPYPAELPDRLPAAEFTEHRRDTISAAFPGERLVIPAGPLSVRSNDTDYRFRPHSAFAHLTGLGSDREPDAVLVLEPSFTDADDPAEASGVDAEGHTATLYFKPRAPRTDPEFYADARYGEMWVGTRDSLEELEALTGLPCRPLAELPAALTLHIDRVDTRVVREVDDRLTKLLDELRRSNAVEFDPCVDAELATALSELRLIKDDFEIGQLQLACDDTAVGFEAVVRDFPTAVAQGRGERWCEGVFGLHARHRGNDVGYGSICAAGDHANTLHWIRNDGELADGDLILMDMGVEVETLYTADITRTLPVNGRFTPAQRKVYEAVLEAQQAGIDAARPGARFTDVHEAAIRVVARHLHAWGILPVSVEESLDQLNGGHHRRWMVHGTSHHLGIDVHDCAEARQEYYRGGVLRPGMVITVEPGIYLKATDLLVPEELRGIGVRIEDDILITEDGNRNLSDKLPRDPDAVEAWLAGLLPKS</sequence>
<dbReference type="Gene3D" id="3.40.350.10">
    <property type="entry name" value="Creatinase/prolidase N-terminal domain"/>
    <property type="match status" value="1"/>
</dbReference>
<evidence type="ECO:0000313" key="11">
    <source>
        <dbReference type="Proteomes" id="UP001434337"/>
    </source>
</evidence>
<evidence type="ECO:0000256" key="1">
    <source>
        <dbReference type="ARBA" id="ARBA00001424"/>
    </source>
</evidence>
<keyword evidence="10" id="KW-0031">Aminopeptidase</keyword>
<dbReference type="Proteomes" id="UP001434337">
    <property type="component" value="Chromosome"/>
</dbReference>
<dbReference type="SUPFAM" id="SSF53092">
    <property type="entry name" value="Creatinase/prolidase N-terminal domain"/>
    <property type="match status" value="1"/>
</dbReference>
<comment type="cofactor">
    <cofactor evidence="2">
        <name>Mn(2+)</name>
        <dbReference type="ChEBI" id="CHEBI:29035"/>
    </cofactor>
</comment>
<keyword evidence="5 8" id="KW-0479">Metal-binding</keyword>
<evidence type="ECO:0000259" key="9">
    <source>
        <dbReference type="SMART" id="SM01011"/>
    </source>
</evidence>
<dbReference type="GO" id="GO:0004177">
    <property type="term" value="F:aminopeptidase activity"/>
    <property type="evidence" value="ECO:0007669"/>
    <property type="project" value="UniProtKB-KW"/>
</dbReference>
<keyword evidence="6" id="KW-0378">Hydrolase</keyword>
<keyword evidence="10" id="KW-0645">Protease</keyword>
<gene>
    <name evidence="10" type="ORF">PCC79_12870</name>
</gene>
<dbReference type="PANTHER" id="PTHR43226">
    <property type="entry name" value="XAA-PRO AMINOPEPTIDASE 3"/>
    <property type="match status" value="1"/>
</dbReference>
<proteinExistence type="inferred from homology"/>